<protein>
    <recommendedName>
        <fullName evidence="7">Mce associated membrane protein</fullName>
    </recommendedName>
</protein>
<evidence type="ECO:0000256" key="4">
    <source>
        <dbReference type="SAM" id="Phobius"/>
    </source>
</evidence>
<dbReference type="PANTHER" id="PTHR37042">
    <property type="entry name" value="OUTER MEMBRANE PROTEIN RV1973"/>
    <property type="match status" value="1"/>
</dbReference>
<evidence type="ECO:0008006" key="7">
    <source>
        <dbReference type="Google" id="ProtNLM"/>
    </source>
</evidence>
<evidence type="ECO:0000256" key="1">
    <source>
        <dbReference type="ARBA" id="ARBA00004370"/>
    </source>
</evidence>
<gene>
    <name evidence="5" type="ORF">MKK62_09195</name>
</gene>
<evidence type="ECO:0000313" key="6">
    <source>
        <dbReference type="Proteomes" id="UP001055336"/>
    </source>
</evidence>
<feature type="compositionally biased region" description="Acidic residues" evidence="3">
    <location>
        <begin position="30"/>
        <end position="52"/>
    </location>
</feature>
<keyword evidence="2 4" id="KW-0472">Membrane</keyword>
<dbReference type="Proteomes" id="UP001055336">
    <property type="component" value="Chromosome"/>
</dbReference>
<feature type="transmembrane region" description="Helical" evidence="4">
    <location>
        <begin position="79"/>
        <end position="100"/>
    </location>
</feature>
<feature type="compositionally biased region" description="Basic and acidic residues" evidence="3">
    <location>
        <begin position="1"/>
        <end position="10"/>
    </location>
</feature>
<name>A0ABY3VPL9_9MYCO</name>
<sequence length="232" mass="24754">MTALTTREEDSAMPDNEADESAERDALADAAEDADEADLLDTDEDDDDDGEDASGAQDDAHDDDEAPAEERARIGWRRVLATALPAVVLILALGVGYLKWLDGKERESRIAAEQSVKAASDSTIAILSYKPETVDQDLKSAADRLTAGFRQQYTQLVTDVVAPGAKQQHITAVATVPAAASVIATGKQAVVLVFVDQTTTIGNDPPTQSTSSVRVTLDKIDGKWLISQFDPV</sequence>
<dbReference type="RefSeq" id="WP_240263147.1">
    <property type="nucleotide sequence ID" value="NZ_CP092488.2"/>
</dbReference>
<feature type="region of interest" description="Disordered" evidence="3">
    <location>
        <begin position="1"/>
        <end position="69"/>
    </location>
</feature>
<keyword evidence="6" id="KW-1185">Reference proteome</keyword>
<evidence type="ECO:0000313" key="5">
    <source>
        <dbReference type="EMBL" id="UMB71396.1"/>
    </source>
</evidence>
<organism evidence="5 6">
    <name type="scientific">Mycobacterium paraterrae</name>
    <dbReference type="NCBI Taxonomy" id="577492"/>
    <lineage>
        <taxon>Bacteria</taxon>
        <taxon>Bacillati</taxon>
        <taxon>Actinomycetota</taxon>
        <taxon>Actinomycetes</taxon>
        <taxon>Mycobacteriales</taxon>
        <taxon>Mycobacteriaceae</taxon>
        <taxon>Mycobacterium</taxon>
    </lineage>
</organism>
<dbReference type="EMBL" id="CP092488">
    <property type="protein sequence ID" value="UMB71396.1"/>
    <property type="molecule type" value="Genomic_DNA"/>
</dbReference>
<keyword evidence="4" id="KW-0812">Transmembrane</keyword>
<comment type="subcellular location">
    <subcellularLocation>
        <location evidence="1">Membrane</location>
    </subcellularLocation>
</comment>
<evidence type="ECO:0000256" key="2">
    <source>
        <dbReference type="ARBA" id="ARBA00023136"/>
    </source>
</evidence>
<accession>A0ABY3VPL9</accession>
<keyword evidence="4" id="KW-1133">Transmembrane helix</keyword>
<proteinExistence type="predicted"/>
<reference evidence="5" key="1">
    <citation type="submission" date="2022-08" db="EMBL/GenBank/DDBJ databases">
        <title>Whole genome sequencing of non-tuberculosis mycobacteria type-strains.</title>
        <authorList>
            <person name="Igarashi Y."/>
            <person name="Osugi A."/>
            <person name="Mitarai S."/>
        </authorList>
    </citation>
    <scope>NUCLEOTIDE SEQUENCE</scope>
    <source>
        <strain evidence="5">DSM 45127</strain>
    </source>
</reference>
<evidence type="ECO:0000256" key="3">
    <source>
        <dbReference type="SAM" id="MobiDB-lite"/>
    </source>
</evidence>
<dbReference type="PANTHER" id="PTHR37042:SF4">
    <property type="entry name" value="OUTER MEMBRANE PROTEIN RV1973"/>
    <property type="match status" value="1"/>
</dbReference>